<keyword evidence="2" id="KW-1185">Reference proteome</keyword>
<proteinExistence type="predicted"/>
<sequence length="47" mass="5447">MAHAGLQKKISKTIQSLNKQILDLIVSIEVNIDYPEWAPKRPKYRVI</sequence>
<dbReference type="SUPFAM" id="SSF116878">
    <property type="entry name" value="TrmE connector domain"/>
    <property type="match status" value="1"/>
</dbReference>
<dbReference type="AlphaFoldDB" id="A0A9K3SU33"/>
<dbReference type="GeneID" id="93018246"/>
<gene>
    <name evidence="1" type="ORF">OC696_02080</name>
</gene>
<dbReference type="RefSeq" id="WP_158637925.1">
    <property type="nucleotide sequence ID" value="NZ_JALQCT010000007.1"/>
</dbReference>
<dbReference type="InterPro" id="IPR027368">
    <property type="entry name" value="MnmE_dom2"/>
</dbReference>
<reference evidence="1 2" key="1">
    <citation type="journal article" date="2023" name="Int. J. Syst. Evol. Microbiol.">
        <title>The observation of taxonomic boundaries for the 16SrII and 16SrXXV phytoplasmas using genome-based delimitation.</title>
        <authorList>
            <person name="Rodrigues Jardim B."/>
            <person name="Tran-Nguyen L.T.T."/>
            <person name="Gambley C."/>
            <person name="Al-Sadi A.M."/>
            <person name="Al-Subhi A.M."/>
            <person name="Foissac X."/>
            <person name="Salar P."/>
            <person name="Cai H."/>
            <person name="Yang J.Y."/>
            <person name="Davis R."/>
            <person name="Jones L."/>
            <person name="Rodoni B."/>
            <person name="Constable F.E."/>
        </authorList>
    </citation>
    <scope>NUCLEOTIDE SEQUENCE [LARGE SCALE GENOMIC DNA]</scope>
    <source>
        <strain evidence="1">BAWM-OMN-P26</strain>
    </source>
</reference>
<evidence type="ECO:0000313" key="1">
    <source>
        <dbReference type="EMBL" id="MDO8054648.1"/>
    </source>
</evidence>
<comment type="caution">
    <text evidence="1">The sequence shown here is derived from an EMBL/GenBank/DDBJ whole genome shotgun (WGS) entry which is preliminary data.</text>
</comment>
<dbReference type="EMBL" id="JAOSIW010000015">
    <property type="protein sequence ID" value="MDO8054648.1"/>
    <property type="molecule type" value="Genomic_DNA"/>
</dbReference>
<organism evidence="1 2">
    <name type="scientific">Candidatus Phytoplasma australasiaticum subsp. australasiaticum</name>
    <dbReference type="NCBI Taxonomy" id="2832407"/>
    <lineage>
        <taxon>Bacteria</taxon>
        <taxon>Bacillati</taxon>
        <taxon>Mycoplasmatota</taxon>
        <taxon>Mollicutes</taxon>
        <taxon>Acholeplasmatales</taxon>
        <taxon>Acholeplasmataceae</taxon>
        <taxon>Candidatus Phytoplasma</taxon>
        <taxon>16SrII (Peanut WB group)</taxon>
        <taxon>Candidatus Phytoplasma australasiaticum</taxon>
    </lineage>
</organism>
<evidence type="ECO:0000313" key="2">
    <source>
        <dbReference type="Proteomes" id="UP001170651"/>
    </source>
</evidence>
<dbReference type="Gene3D" id="1.20.120.430">
    <property type="entry name" value="tRNA modification GTPase MnmE domain 2"/>
    <property type="match status" value="1"/>
</dbReference>
<name>A0A9K3SU33_9MOLU</name>
<protein>
    <submittedName>
        <fullName evidence="1">Uncharacterized protein</fullName>
    </submittedName>
</protein>
<accession>A0A9K3SU33</accession>
<dbReference type="Proteomes" id="UP001170651">
    <property type="component" value="Unassembled WGS sequence"/>
</dbReference>